<dbReference type="InterPro" id="IPR050347">
    <property type="entry name" value="Bact_Beta-galactosidase"/>
</dbReference>
<dbReference type="PROSITE" id="PS50022">
    <property type="entry name" value="FA58C_3"/>
    <property type="match status" value="1"/>
</dbReference>
<dbReference type="InterPro" id="IPR011013">
    <property type="entry name" value="Gal_mutarotase_sf_dom"/>
</dbReference>
<comment type="caution">
    <text evidence="12">The sequence shown here is derived from an EMBL/GenBank/DDBJ whole genome shotgun (WGS) entry which is preliminary data.</text>
</comment>
<organism evidence="12 13">
    <name type="scientific">Sphingobacterium kitahiroshimense</name>
    <dbReference type="NCBI Taxonomy" id="470446"/>
    <lineage>
        <taxon>Bacteria</taxon>
        <taxon>Pseudomonadati</taxon>
        <taxon>Bacteroidota</taxon>
        <taxon>Sphingobacteriia</taxon>
        <taxon>Sphingobacteriales</taxon>
        <taxon>Sphingobacteriaceae</taxon>
        <taxon>Sphingobacterium</taxon>
    </lineage>
</organism>
<dbReference type="Gene3D" id="2.60.120.260">
    <property type="entry name" value="Galactose-binding domain-like"/>
    <property type="match status" value="2"/>
</dbReference>
<keyword evidence="8" id="KW-0326">Glycosidase</keyword>
<comment type="similarity">
    <text evidence="3">Belongs to the glycosyl hydrolase 2 family.</text>
</comment>
<dbReference type="EC" id="3.2.1.23" evidence="5"/>
<gene>
    <name evidence="12" type="ORF">ABE541_11745</name>
</gene>
<dbReference type="InterPro" id="IPR004199">
    <property type="entry name" value="B-gal_small/dom_5"/>
</dbReference>
<dbReference type="EMBL" id="JBDJNQ010000005">
    <property type="protein sequence ID" value="MEN5377940.1"/>
    <property type="molecule type" value="Genomic_DNA"/>
</dbReference>
<evidence type="ECO:0000256" key="10">
    <source>
        <dbReference type="SAM" id="SignalP"/>
    </source>
</evidence>
<feature type="domain" description="F5/8 type C" evidence="11">
    <location>
        <begin position="1195"/>
        <end position="1347"/>
    </location>
</feature>
<dbReference type="Gene3D" id="2.60.40.10">
    <property type="entry name" value="Immunoglobulins"/>
    <property type="match status" value="2"/>
</dbReference>
<dbReference type="InterPro" id="IPR014718">
    <property type="entry name" value="GH-type_carb-bd"/>
</dbReference>
<dbReference type="SUPFAM" id="SSF51445">
    <property type="entry name" value="(Trans)glycosidases"/>
    <property type="match status" value="1"/>
</dbReference>
<name>A0ABV0BT19_9SPHI</name>
<accession>A0ABV0BT19</accession>
<keyword evidence="6 12" id="KW-0378">Hydrolase</keyword>
<keyword evidence="13" id="KW-1185">Reference proteome</keyword>
<comment type="subunit">
    <text evidence="4">Monomer.</text>
</comment>
<dbReference type="PANTHER" id="PTHR46323:SF2">
    <property type="entry name" value="BETA-GALACTOSIDASE"/>
    <property type="match status" value="1"/>
</dbReference>
<evidence type="ECO:0000256" key="9">
    <source>
        <dbReference type="ARBA" id="ARBA00032230"/>
    </source>
</evidence>
<evidence type="ECO:0000256" key="5">
    <source>
        <dbReference type="ARBA" id="ARBA00012756"/>
    </source>
</evidence>
<protein>
    <recommendedName>
        <fullName evidence="5">beta-galactosidase</fullName>
        <ecNumber evidence="5">3.2.1.23</ecNumber>
    </recommendedName>
    <alternativeName>
        <fullName evidence="9">Lactase</fullName>
    </alternativeName>
</protein>
<dbReference type="SUPFAM" id="SSF74650">
    <property type="entry name" value="Galactose mutarotase-like"/>
    <property type="match status" value="1"/>
</dbReference>
<dbReference type="SMART" id="SM00231">
    <property type="entry name" value="FA58C"/>
    <property type="match status" value="1"/>
</dbReference>
<dbReference type="InterPro" id="IPR006102">
    <property type="entry name" value="Ig-like_GH2"/>
</dbReference>
<proteinExistence type="inferred from homology"/>
<dbReference type="Pfam" id="PF02929">
    <property type="entry name" value="Bgal_small_N"/>
    <property type="match status" value="1"/>
</dbReference>
<dbReference type="Gene3D" id="2.70.98.10">
    <property type="match status" value="1"/>
</dbReference>
<dbReference type="InterPro" id="IPR013783">
    <property type="entry name" value="Ig-like_fold"/>
</dbReference>
<dbReference type="Pfam" id="PF02837">
    <property type="entry name" value="Glyco_hydro_2_N"/>
    <property type="match status" value="1"/>
</dbReference>
<dbReference type="Gene3D" id="3.20.20.80">
    <property type="entry name" value="Glycosidases"/>
    <property type="match status" value="1"/>
</dbReference>
<dbReference type="Pfam" id="PF00703">
    <property type="entry name" value="Glyco_hydro_2"/>
    <property type="match status" value="1"/>
</dbReference>
<keyword evidence="10" id="KW-0732">Signal</keyword>
<keyword evidence="7" id="KW-0106">Calcium</keyword>
<dbReference type="SUPFAM" id="SSF49303">
    <property type="entry name" value="beta-Galactosidase/glucuronidase domain"/>
    <property type="match status" value="2"/>
</dbReference>
<dbReference type="InterPro" id="IPR000421">
    <property type="entry name" value="FA58C"/>
</dbReference>
<dbReference type="InterPro" id="IPR006101">
    <property type="entry name" value="Glyco_hydro_2"/>
</dbReference>
<dbReference type="PRINTS" id="PR00132">
    <property type="entry name" value="GLHYDRLASE2"/>
</dbReference>
<evidence type="ECO:0000256" key="3">
    <source>
        <dbReference type="ARBA" id="ARBA00007401"/>
    </source>
</evidence>
<dbReference type="InterPro" id="IPR023232">
    <property type="entry name" value="Glyco_hydro_2_AS"/>
</dbReference>
<reference evidence="12 13" key="1">
    <citation type="submission" date="2024-04" db="EMBL/GenBank/DDBJ databases">
        <title>WGS of bacteria from Torrens River.</title>
        <authorList>
            <person name="Wyrsch E.R."/>
            <person name="Drigo B."/>
        </authorList>
    </citation>
    <scope>NUCLEOTIDE SEQUENCE [LARGE SCALE GENOMIC DNA]</scope>
    <source>
        <strain evidence="12 13">TWI391</strain>
    </source>
</reference>
<dbReference type="Pfam" id="PF00754">
    <property type="entry name" value="F5_F8_type_C"/>
    <property type="match status" value="1"/>
</dbReference>
<comment type="catalytic activity">
    <reaction evidence="1">
        <text>Hydrolysis of terminal non-reducing beta-D-galactose residues in beta-D-galactosides.</text>
        <dbReference type="EC" id="3.2.1.23"/>
    </reaction>
</comment>
<dbReference type="InterPro" id="IPR032312">
    <property type="entry name" value="LacZ_4"/>
</dbReference>
<evidence type="ECO:0000256" key="4">
    <source>
        <dbReference type="ARBA" id="ARBA00011245"/>
    </source>
</evidence>
<dbReference type="SUPFAM" id="SSF49785">
    <property type="entry name" value="Galactose-binding domain-like"/>
    <property type="match status" value="2"/>
</dbReference>
<evidence type="ECO:0000256" key="1">
    <source>
        <dbReference type="ARBA" id="ARBA00001412"/>
    </source>
</evidence>
<dbReference type="RefSeq" id="WP_346581334.1">
    <property type="nucleotide sequence ID" value="NZ_JBDJNQ010000005.1"/>
</dbReference>
<dbReference type="InterPro" id="IPR017853">
    <property type="entry name" value="GH"/>
</dbReference>
<evidence type="ECO:0000313" key="13">
    <source>
        <dbReference type="Proteomes" id="UP001409291"/>
    </source>
</evidence>
<dbReference type="Pfam" id="PF02836">
    <property type="entry name" value="Glyco_hydro_2_C"/>
    <property type="match status" value="1"/>
</dbReference>
<dbReference type="Pfam" id="PF16353">
    <property type="entry name" value="LacZ_4"/>
    <property type="match status" value="1"/>
</dbReference>
<dbReference type="InterPro" id="IPR006104">
    <property type="entry name" value="Glyco_hydro_2_N"/>
</dbReference>
<dbReference type="InterPro" id="IPR006103">
    <property type="entry name" value="Glyco_hydro_2_cat"/>
</dbReference>
<sequence length="1347" mass="151521">MIKSLSMRISCVMAVLLASAFQANAQIGDPIAGFSYGVETIPTGKEWESPQDLALNKEQPHAYFFSFKDADKARKVLPENSEYWKSLNGTWKFNWVKTPDERPKNFFDPQADVTAWDNVGVPMSWNIAGIQKDGTLKYGVPIYVNQPVIFQHQVKVDDWRGGVMRTPPKHWTTYIYRNEVGSYRRSFEVPTNWDGRDIYINFDGVDSFFYLWINGKYVGFSKNSRNVASFNITDYLNKKGENVVAVEVYRNSDASFIEAQDMFRLPGIFRTVALTAKPKVQIRDVVAIPDLDEKYQNGTLSIKAEILNKDKKVAKGHQIKYSLYANELYSDVNTAVKSILVSSDVVDVNPNTSSIVKASLQVENPNKWSAERPFRYTLVAELKDSKNRTIETSSLYVGFRKVEIKDTKASDDEFGLAGRYFFVNGKTVKLKGVNRHESNPEKGKVVTHEQMEQEIILMKKANINHVRNSHYPDDPYWYYLCDKYGIYLEDEANIESHEYYYGDASLSHPPEWKNAHVARNLEMVHANVNHPSIVLWSLGNEAGPGNNFVAAYDAIKKFDTSRPVQYERNNNIVDMGSNQYPSIEWVRQAVKGQFKMKYPFHISEYAHSMGNASGNLIDYWEAIESTNFFMGGATWDWIDQAMYYYDKQSGEKFFAYGGDFGDKPNDGTFVNNGLIFADMKPKPQYYEVKKVYQNVGVKAVDIAQGKIEIFNKNYFVSLADYDIVWSLYENGVEIQKPVSLVKGETVGAREKKVVTLPLDFQKLNKQSEYFVKVQFLLAKDQLWAAKGYLQMEEQLFVKAASEKPTIAAVQTNAKLSIVDEQKLKVIKGSDFIIKFDTENGSIYSLNYAGKQVIRDGEGPKLDAFRAPVDNDNWAYQQWFQKGLHNLKHKALSSSIYTRQDGAIILSFMVESQAPNAATIHGGTSGTYTIEEHKDKPFGANDFKFTTNQVWTVYHDGSLELAANVTSNDETLALARLGYGLQLPEQYSNYTYYGRGPINNYADRKTAQNIELHMSTVKDQFVPWPNPQNMSNNEEVRWTALTDESGSGVVFIAKDHMSTSALPWSEMEVTLASHPYKLPKSSGTHLHVDAAVTGLGGNSCGQGPPLEQDRVKAKSTSFGFIIRPVANQDYRQKSQVSLAGDVPISVSRSRNGDLHIASEQVGAELYYTISKGKPQIYKAPVNLREGGIVTAWAKGNEKLKASFQFPKIESIPMQVVFASSEETGEGEASNLLDGDPSTIWHSMYSVTVAQYPHWVDFDANALKTIKAFTYTPRQGGGNGTIKGYKLQVSTDGKNWSEPVAEGNFENNGKPKTVTLAKPVKGRFIRFTALSSQNGQDFAAAAEFSVSAE</sequence>
<dbReference type="Proteomes" id="UP001409291">
    <property type="component" value="Unassembled WGS sequence"/>
</dbReference>
<evidence type="ECO:0000256" key="2">
    <source>
        <dbReference type="ARBA" id="ARBA00001913"/>
    </source>
</evidence>
<dbReference type="PROSITE" id="PS00608">
    <property type="entry name" value="GLYCOSYL_HYDROL_F2_2"/>
    <property type="match status" value="1"/>
</dbReference>
<evidence type="ECO:0000256" key="7">
    <source>
        <dbReference type="ARBA" id="ARBA00022837"/>
    </source>
</evidence>
<evidence type="ECO:0000259" key="11">
    <source>
        <dbReference type="PROSITE" id="PS50022"/>
    </source>
</evidence>
<dbReference type="SMART" id="SM01038">
    <property type="entry name" value="Bgal_small_N"/>
    <property type="match status" value="1"/>
</dbReference>
<dbReference type="PANTHER" id="PTHR46323">
    <property type="entry name" value="BETA-GALACTOSIDASE"/>
    <property type="match status" value="1"/>
</dbReference>
<feature type="signal peptide" evidence="10">
    <location>
        <begin position="1"/>
        <end position="25"/>
    </location>
</feature>
<comment type="cofactor">
    <cofactor evidence="2">
        <name>Ca(2+)</name>
        <dbReference type="ChEBI" id="CHEBI:29108"/>
    </cofactor>
</comment>
<evidence type="ECO:0000313" key="12">
    <source>
        <dbReference type="EMBL" id="MEN5377940.1"/>
    </source>
</evidence>
<dbReference type="InterPro" id="IPR036156">
    <property type="entry name" value="Beta-gal/glucu_dom_sf"/>
</dbReference>
<feature type="chain" id="PRO_5045255943" description="beta-galactosidase" evidence="10">
    <location>
        <begin position="26"/>
        <end position="1347"/>
    </location>
</feature>
<evidence type="ECO:0000256" key="6">
    <source>
        <dbReference type="ARBA" id="ARBA00022801"/>
    </source>
</evidence>
<dbReference type="InterPro" id="IPR008979">
    <property type="entry name" value="Galactose-bd-like_sf"/>
</dbReference>
<dbReference type="GO" id="GO:0016787">
    <property type="term" value="F:hydrolase activity"/>
    <property type="evidence" value="ECO:0007669"/>
    <property type="project" value="UniProtKB-KW"/>
</dbReference>
<evidence type="ECO:0000256" key="8">
    <source>
        <dbReference type="ARBA" id="ARBA00023295"/>
    </source>
</evidence>